<reference evidence="3" key="1">
    <citation type="submission" date="2018-01" db="EMBL/GenBank/DDBJ databases">
        <title>An insight into the sialome of Amazonian anophelines.</title>
        <authorList>
            <person name="Ribeiro J.M."/>
            <person name="Scarpassa V."/>
            <person name="Calvo E."/>
        </authorList>
    </citation>
    <scope>NUCLEOTIDE SEQUENCE</scope>
</reference>
<dbReference type="Pfam" id="PF14529">
    <property type="entry name" value="Exo_endo_phos_2"/>
    <property type="match status" value="1"/>
</dbReference>
<dbReference type="CDD" id="cd01650">
    <property type="entry name" value="RT_nLTR_like"/>
    <property type="match status" value="1"/>
</dbReference>
<dbReference type="InterPro" id="IPR005135">
    <property type="entry name" value="Endo/exonuclease/phosphatase"/>
</dbReference>
<feature type="compositionally biased region" description="Basic residues" evidence="1">
    <location>
        <begin position="1047"/>
        <end position="1057"/>
    </location>
</feature>
<dbReference type="InterPro" id="IPR043502">
    <property type="entry name" value="DNA/RNA_pol_sf"/>
</dbReference>
<feature type="compositionally biased region" description="Basic residues" evidence="1">
    <location>
        <begin position="1021"/>
        <end position="1032"/>
    </location>
</feature>
<evidence type="ECO:0000313" key="3">
    <source>
        <dbReference type="EMBL" id="MBW65367.1"/>
    </source>
</evidence>
<dbReference type="PROSITE" id="PS50878">
    <property type="entry name" value="RT_POL"/>
    <property type="match status" value="1"/>
</dbReference>
<dbReference type="Gene3D" id="3.60.10.10">
    <property type="entry name" value="Endonuclease/exonuclease/phosphatase"/>
    <property type="match status" value="1"/>
</dbReference>
<dbReference type="GO" id="GO:0003964">
    <property type="term" value="F:RNA-directed DNA polymerase activity"/>
    <property type="evidence" value="ECO:0007669"/>
    <property type="project" value="UniProtKB-KW"/>
</dbReference>
<organism evidence="3">
    <name type="scientific">Anopheles darlingi</name>
    <name type="common">Mosquito</name>
    <dbReference type="NCBI Taxonomy" id="43151"/>
    <lineage>
        <taxon>Eukaryota</taxon>
        <taxon>Metazoa</taxon>
        <taxon>Ecdysozoa</taxon>
        <taxon>Arthropoda</taxon>
        <taxon>Hexapoda</taxon>
        <taxon>Insecta</taxon>
        <taxon>Pterygota</taxon>
        <taxon>Neoptera</taxon>
        <taxon>Endopterygota</taxon>
        <taxon>Diptera</taxon>
        <taxon>Nematocera</taxon>
        <taxon>Culicoidea</taxon>
        <taxon>Culicidae</taxon>
        <taxon>Anophelinae</taxon>
        <taxon>Anopheles</taxon>
    </lineage>
</organism>
<dbReference type="EMBL" id="GGFL01001189">
    <property type="protein sequence ID" value="MBW65367.1"/>
    <property type="molecule type" value="Transcribed_RNA"/>
</dbReference>
<dbReference type="PANTHER" id="PTHR19446">
    <property type="entry name" value="REVERSE TRANSCRIPTASES"/>
    <property type="match status" value="1"/>
</dbReference>
<proteinExistence type="predicted"/>
<dbReference type="AlphaFoldDB" id="A0A2M4CJ59"/>
<keyword evidence="3" id="KW-0808">Transferase</keyword>
<dbReference type="SUPFAM" id="SSF56219">
    <property type="entry name" value="DNase I-like"/>
    <property type="match status" value="1"/>
</dbReference>
<dbReference type="CDD" id="cd09077">
    <property type="entry name" value="R1-I-EN"/>
    <property type="match status" value="1"/>
</dbReference>
<dbReference type="Pfam" id="PF00078">
    <property type="entry name" value="RVT_1"/>
    <property type="match status" value="1"/>
</dbReference>
<dbReference type="VEuPathDB" id="VectorBase:ADAR2_001434"/>
<sequence>MHCVDAHNLLTQAARDVEVEVILISDPWKVPKMTLWQASVGQSAAIFACGTKPIQKVRCQASGMVVADIGGITYASCYAPPRWTFEQFQSMLRRLEATLRGCPKVVVGGDFNAWHTAWGSVRNNRRGAALLEMMEGIGLVCANVGNTQTFLGNHVGASSIVDVTFATPNIVQDWHVHECLTRSDHAQVRFRIGDQTVDRRPPQATGAFFRRWCVKQFDPQAYKLALDACGLGDATTVAEVTSRLTEACDEVMRRVSATPRAHYGRPVYWWTDEIAELRDACFWAQRTAYKPAPPDVRQQRQQFLRETRKKLKKAIKTSKRRCLQELADAVKDNPFGESYNIVRGWLRGGPTPQERDPEILRNIASELFPRRQPSTWPLTEPGDGLSLRPVTNTELHDIAKRLNPRKAPGPDGIPNAAVRTALLEHTDTIRRVFQQHLESGVFPEEWKRQRLVLLPKPGKQPGPASALRPLCMISNLGKVFERVILDRLNDVLEFSEDGPRLAPQQHGFRKGRSTVGAMETLVEKALEAYSAPTDRDRPGVLRHCAAIALDVRNAFNTASWTAIGRALHSKGVPSALLRLLQSYLAGRELLYDSYDGVQRWEVTAGVPQGSILGPTLWNVMYDAVLSVPLPAGTDIIAYADDLLIVAAGDEQEKAMENAVGAAIAVQRWLAENDLKLAVQKTEAIIFSRKRTRLLRTFELDGERLPIGDTLRYLGVTFNRHLDWKNHTKTVAEKAERHVRSLRALMPNHGGPSSSVRRILASVAESTMRYAAPIWGGEAMGNQENRRVLQRVQGPLAQRVVGAFVSMGYWVKVLLANMIPMELLLEEDVRYHSARQEVRLAGEQVSPASLRAQERAVTYAKWQDEWDEMGTGRSSTSCTRWTYRLIPNVRCWSERRHGEVDFYLSQVLTDHGFFRAYLEQRKFTDSSDCSSCPGVPENAQHVFFECPRFHAIREQWLEDSVPENMVSRMLECSEYWGAVKTAAKLIMRQLQTEWCLHQQQDSMRRSLADDDMIRIIAETRRQRRNERQRRRRAIANTRPVTPQEAVRRKAVRKKRNMQHRVALASRPAPPHKMAVAQARVRVAITKEALQEPGLSALRETELRREHRWALADLKEARRLQRNHRQQEDRARRASERVQ</sequence>
<feature type="domain" description="Reverse transcriptase" evidence="2">
    <location>
        <begin position="435"/>
        <end position="717"/>
    </location>
</feature>
<keyword evidence="3" id="KW-0695">RNA-directed DNA polymerase</keyword>
<dbReference type="VEuPathDB" id="VectorBase:ADAR2_009558"/>
<dbReference type="InterPro" id="IPR000477">
    <property type="entry name" value="RT_dom"/>
</dbReference>
<evidence type="ECO:0000259" key="2">
    <source>
        <dbReference type="PROSITE" id="PS50878"/>
    </source>
</evidence>
<dbReference type="SUPFAM" id="SSF56672">
    <property type="entry name" value="DNA/RNA polymerases"/>
    <property type="match status" value="1"/>
</dbReference>
<evidence type="ECO:0000256" key="1">
    <source>
        <dbReference type="SAM" id="MobiDB-lite"/>
    </source>
</evidence>
<dbReference type="InterPro" id="IPR036691">
    <property type="entry name" value="Endo/exonu/phosph_ase_sf"/>
</dbReference>
<feature type="region of interest" description="Disordered" evidence="1">
    <location>
        <begin position="1118"/>
        <end position="1137"/>
    </location>
</feature>
<accession>A0A2M4CJ59</accession>
<feature type="region of interest" description="Disordered" evidence="1">
    <location>
        <begin position="1021"/>
        <end position="1071"/>
    </location>
</feature>
<name>A0A2M4CJ59_ANODA</name>
<keyword evidence="3" id="KW-0548">Nucleotidyltransferase</keyword>
<protein>
    <submittedName>
        <fullName evidence="3">Putative reverse transcriptase</fullName>
    </submittedName>
</protein>